<organism evidence="1 2">
    <name type="scientific">Russula ochroleuca</name>
    <dbReference type="NCBI Taxonomy" id="152965"/>
    <lineage>
        <taxon>Eukaryota</taxon>
        <taxon>Fungi</taxon>
        <taxon>Dikarya</taxon>
        <taxon>Basidiomycota</taxon>
        <taxon>Agaricomycotina</taxon>
        <taxon>Agaricomycetes</taxon>
        <taxon>Russulales</taxon>
        <taxon>Russulaceae</taxon>
        <taxon>Russula</taxon>
    </lineage>
</organism>
<accession>A0A9P5T982</accession>
<evidence type="ECO:0000313" key="2">
    <source>
        <dbReference type="Proteomes" id="UP000759537"/>
    </source>
</evidence>
<comment type="caution">
    <text evidence="1">The sequence shown here is derived from an EMBL/GenBank/DDBJ whole genome shotgun (WGS) entry which is preliminary data.</text>
</comment>
<name>A0A9P5T982_9AGAM</name>
<proteinExistence type="predicted"/>
<dbReference type="AlphaFoldDB" id="A0A9P5T982"/>
<reference evidence="1" key="2">
    <citation type="journal article" date="2020" name="Nat. Commun.">
        <title>Large-scale genome sequencing of mycorrhizal fungi provides insights into the early evolution of symbiotic traits.</title>
        <authorList>
            <person name="Miyauchi S."/>
            <person name="Kiss E."/>
            <person name="Kuo A."/>
            <person name="Drula E."/>
            <person name="Kohler A."/>
            <person name="Sanchez-Garcia M."/>
            <person name="Morin E."/>
            <person name="Andreopoulos B."/>
            <person name="Barry K.W."/>
            <person name="Bonito G."/>
            <person name="Buee M."/>
            <person name="Carver A."/>
            <person name="Chen C."/>
            <person name="Cichocki N."/>
            <person name="Clum A."/>
            <person name="Culley D."/>
            <person name="Crous P.W."/>
            <person name="Fauchery L."/>
            <person name="Girlanda M."/>
            <person name="Hayes R.D."/>
            <person name="Keri Z."/>
            <person name="LaButti K."/>
            <person name="Lipzen A."/>
            <person name="Lombard V."/>
            <person name="Magnuson J."/>
            <person name="Maillard F."/>
            <person name="Murat C."/>
            <person name="Nolan M."/>
            <person name="Ohm R.A."/>
            <person name="Pangilinan J."/>
            <person name="Pereira M.F."/>
            <person name="Perotto S."/>
            <person name="Peter M."/>
            <person name="Pfister S."/>
            <person name="Riley R."/>
            <person name="Sitrit Y."/>
            <person name="Stielow J.B."/>
            <person name="Szollosi G."/>
            <person name="Zifcakova L."/>
            <person name="Stursova M."/>
            <person name="Spatafora J.W."/>
            <person name="Tedersoo L."/>
            <person name="Vaario L.M."/>
            <person name="Yamada A."/>
            <person name="Yan M."/>
            <person name="Wang P."/>
            <person name="Xu J."/>
            <person name="Bruns T."/>
            <person name="Baldrian P."/>
            <person name="Vilgalys R."/>
            <person name="Dunand C."/>
            <person name="Henrissat B."/>
            <person name="Grigoriev I.V."/>
            <person name="Hibbett D."/>
            <person name="Nagy L.G."/>
            <person name="Martin F.M."/>
        </authorList>
    </citation>
    <scope>NUCLEOTIDE SEQUENCE</scope>
    <source>
        <strain evidence="1">Prilba</strain>
    </source>
</reference>
<dbReference type="OrthoDB" id="3234828at2759"/>
<dbReference type="EMBL" id="WHVB01000008">
    <property type="protein sequence ID" value="KAF8480165.1"/>
    <property type="molecule type" value="Genomic_DNA"/>
</dbReference>
<gene>
    <name evidence="1" type="ORF">DFH94DRAFT_692511</name>
</gene>
<dbReference type="Proteomes" id="UP000759537">
    <property type="component" value="Unassembled WGS sequence"/>
</dbReference>
<evidence type="ECO:0000313" key="1">
    <source>
        <dbReference type="EMBL" id="KAF8480165.1"/>
    </source>
</evidence>
<reference evidence="1" key="1">
    <citation type="submission" date="2019-10" db="EMBL/GenBank/DDBJ databases">
        <authorList>
            <consortium name="DOE Joint Genome Institute"/>
            <person name="Kuo A."/>
            <person name="Miyauchi S."/>
            <person name="Kiss E."/>
            <person name="Drula E."/>
            <person name="Kohler A."/>
            <person name="Sanchez-Garcia M."/>
            <person name="Andreopoulos B."/>
            <person name="Barry K.W."/>
            <person name="Bonito G."/>
            <person name="Buee M."/>
            <person name="Carver A."/>
            <person name="Chen C."/>
            <person name="Cichocki N."/>
            <person name="Clum A."/>
            <person name="Culley D."/>
            <person name="Crous P.W."/>
            <person name="Fauchery L."/>
            <person name="Girlanda M."/>
            <person name="Hayes R."/>
            <person name="Keri Z."/>
            <person name="LaButti K."/>
            <person name="Lipzen A."/>
            <person name="Lombard V."/>
            <person name="Magnuson J."/>
            <person name="Maillard F."/>
            <person name="Morin E."/>
            <person name="Murat C."/>
            <person name="Nolan M."/>
            <person name="Ohm R."/>
            <person name="Pangilinan J."/>
            <person name="Pereira M."/>
            <person name="Perotto S."/>
            <person name="Peter M."/>
            <person name="Riley R."/>
            <person name="Sitrit Y."/>
            <person name="Stielow B."/>
            <person name="Szollosi G."/>
            <person name="Zifcakova L."/>
            <person name="Stursova M."/>
            <person name="Spatafora J.W."/>
            <person name="Tedersoo L."/>
            <person name="Vaario L.-M."/>
            <person name="Yamada A."/>
            <person name="Yan M."/>
            <person name="Wang P."/>
            <person name="Xu J."/>
            <person name="Bruns T."/>
            <person name="Baldrian P."/>
            <person name="Vilgalys R."/>
            <person name="Henrissat B."/>
            <person name="Grigoriev I.V."/>
            <person name="Hibbett D."/>
            <person name="Nagy L.G."/>
            <person name="Martin F.M."/>
        </authorList>
    </citation>
    <scope>NUCLEOTIDE SEQUENCE</scope>
    <source>
        <strain evidence="1">Prilba</strain>
    </source>
</reference>
<protein>
    <submittedName>
        <fullName evidence="1">Uncharacterized protein</fullName>
    </submittedName>
</protein>
<sequence length="111" mass="12533">MDGFAPHKGLSVSDSLTAEKIEAIGIEYLYLLTSQLDSQQAFYEEQTVMLQANIAKLSSHKTLLDALHSLREADRDTLQQMVYEVDLLKLDKSQSLNARQDAEGYKIEDIQ</sequence>
<keyword evidence="2" id="KW-1185">Reference proteome</keyword>